<dbReference type="EMBL" id="BK031033">
    <property type="protein sequence ID" value="DAI59082.1"/>
    <property type="molecule type" value="Genomic_DNA"/>
</dbReference>
<evidence type="ECO:0000313" key="1">
    <source>
        <dbReference type="EMBL" id="DAI59082.1"/>
    </source>
</evidence>
<accession>A0A8S5VXZ7</accession>
<name>A0A8S5VXZ7_9VIRU</name>
<reference evidence="1" key="1">
    <citation type="journal article" date="2021" name="Proc. Natl. Acad. Sci. U.S.A.">
        <title>A Catalog of Tens of Thousands of Viruses from Human Metagenomes Reveals Hidden Associations with Chronic Diseases.</title>
        <authorList>
            <person name="Tisza M.J."/>
            <person name="Buck C.B."/>
        </authorList>
    </citation>
    <scope>NUCLEOTIDE SEQUENCE</scope>
    <source>
        <strain evidence="1">Ct3cV12</strain>
    </source>
</reference>
<organism evidence="1">
    <name type="scientific">Tectiviridae sp</name>
    <dbReference type="NCBI Taxonomy" id="2831614"/>
    <lineage>
        <taxon>Viruses</taxon>
        <taxon>Varidnaviria</taxon>
        <taxon>Bamfordvirae</taxon>
        <taxon>Preplasmiviricota</taxon>
        <taxon>Prepoliviricotina</taxon>
        <taxon>Tectiliviricetes</taxon>
        <taxon>Kalamavirales</taxon>
        <taxon>Tectiviridae</taxon>
    </lineage>
</organism>
<sequence length="29" mass="3507">MSFFSPPLSYYKYIILYSHLSITNQKCFD</sequence>
<proteinExistence type="predicted"/>
<protein>
    <submittedName>
        <fullName evidence="1">Uncharacterized protein</fullName>
    </submittedName>
</protein>